<reference evidence="1 2" key="1">
    <citation type="submission" date="2016-01" db="EMBL/GenBank/DDBJ databases">
        <title>The new phylogeny of the genus Mycobacterium.</title>
        <authorList>
            <person name="Tarcisio F."/>
            <person name="Conor M."/>
            <person name="Antonella G."/>
            <person name="Elisabetta G."/>
            <person name="Giulia F.S."/>
            <person name="Sara T."/>
            <person name="Anna F."/>
            <person name="Clotilde B."/>
            <person name="Roberto B."/>
            <person name="Veronica D.S."/>
            <person name="Fabio R."/>
            <person name="Monica P."/>
            <person name="Olivier J."/>
            <person name="Enrico T."/>
            <person name="Nicola S."/>
        </authorList>
    </citation>
    <scope>NUCLEOTIDE SEQUENCE [LARGE SCALE GENOMIC DNA]</scope>
    <source>
        <strain evidence="1 2">DSM 44166</strain>
    </source>
</reference>
<keyword evidence="2" id="KW-1185">Reference proteome</keyword>
<evidence type="ECO:0000313" key="2">
    <source>
        <dbReference type="Proteomes" id="UP000193317"/>
    </source>
</evidence>
<dbReference type="InterPro" id="IPR036689">
    <property type="entry name" value="ESAT-6-like_sf"/>
</dbReference>
<evidence type="ECO:0000313" key="1">
    <source>
        <dbReference type="EMBL" id="ORW89082.1"/>
    </source>
</evidence>
<name>A0A1X2DLM5_MYCSZ</name>
<dbReference type="Proteomes" id="UP000193317">
    <property type="component" value="Unassembled WGS sequence"/>
</dbReference>
<dbReference type="Gene3D" id="1.10.287.1060">
    <property type="entry name" value="ESAT-6-like"/>
    <property type="match status" value="1"/>
</dbReference>
<comment type="caution">
    <text evidence="1">The sequence shown here is derived from an EMBL/GenBank/DDBJ whole genome shotgun (WGS) entry which is preliminary data.</text>
</comment>
<dbReference type="SUPFAM" id="SSF140453">
    <property type="entry name" value="EsxAB dimer-like"/>
    <property type="match status" value="1"/>
</dbReference>
<proteinExistence type="predicted"/>
<gene>
    <name evidence="1" type="ORF">AWC27_13450</name>
</gene>
<accession>A0A1X2DLM5</accession>
<dbReference type="EMBL" id="LQPW01000171">
    <property type="protein sequence ID" value="ORW89082.1"/>
    <property type="molecule type" value="Genomic_DNA"/>
</dbReference>
<sequence>MEASQSGWIGTSAAALVALIQGWDAEAAMLSARLASDGTGLDATGRAYASTDAKNAVPLTTITV</sequence>
<organism evidence="1 2">
    <name type="scientific">Mycobacterium szulgai</name>
    <dbReference type="NCBI Taxonomy" id="1787"/>
    <lineage>
        <taxon>Bacteria</taxon>
        <taxon>Bacillati</taxon>
        <taxon>Actinomycetota</taxon>
        <taxon>Actinomycetes</taxon>
        <taxon>Mycobacteriales</taxon>
        <taxon>Mycobacteriaceae</taxon>
        <taxon>Mycobacterium</taxon>
    </lineage>
</organism>
<protein>
    <submittedName>
        <fullName evidence="1">Uncharacterized protein</fullName>
    </submittedName>
</protein>
<dbReference type="AlphaFoldDB" id="A0A1X2DLM5"/>